<feature type="region of interest" description="Disordered" evidence="1">
    <location>
        <begin position="1"/>
        <end position="68"/>
    </location>
</feature>
<reference evidence="3 4" key="1">
    <citation type="submission" date="2015-06" db="EMBL/GenBank/DDBJ databases">
        <title>Genome sequence of Mycobacterium kumamotonense strain Roo.</title>
        <authorList>
            <person name="Greninger A.L."/>
            <person name="Cunningham G."/>
            <person name="Miller S."/>
        </authorList>
    </citation>
    <scope>NUCLEOTIDE SEQUENCE [LARGE SCALE GENOMIC DNA]</scope>
    <source>
        <strain evidence="3 4">Roo</strain>
    </source>
</reference>
<organism evidence="3 4">
    <name type="scientific">Mycolicibacter kumamotonensis</name>
    <dbReference type="NCBI Taxonomy" id="354243"/>
    <lineage>
        <taxon>Bacteria</taxon>
        <taxon>Bacillati</taxon>
        <taxon>Actinomycetota</taxon>
        <taxon>Actinomycetes</taxon>
        <taxon>Mycobacteriales</taxon>
        <taxon>Mycobacteriaceae</taxon>
        <taxon>Mycolicibacter</taxon>
    </lineage>
</organism>
<evidence type="ECO:0000313" key="3">
    <source>
        <dbReference type="EMBL" id="OBY33022.1"/>
    </source>
</evidence>
<evidence type="ECO:0000256" key="2">
    <source>
        <dbReference type="SAM" id="SignalP"/>
    </source>
</evidence>
<evidence type="ECO:0000313" key="4">
    <source>
        <dbReference type="Proteomes" id="UP000092668"/>
    </source>
</evidence>
<keyword evidence="4" id="KW-1185">Reference proteome</keyword>
<keyword evidence="2" id="KW-0732">Signal</keyword>
<feature type="chain" id="PRO_5008614169" evidence="2">
    <location>
        <begin position="34"/>
        <end position="89"/>
    </location>
</feature>
<feature type="compositionally biased region" description="Low complexity" evidence="1">
    <location>
        <begin position="1"/>
        <end position="61"/>
    </location>
</feature>
<protein>
    <submittedName>
        <fullName evidence="3">Uncharacterized protein</fullName>
    </submittedName>
</protein>
<sequence>MESAAPPAASVAPPAASAAVPAAASAAPPAASAAPPAESAPRADSPLNASPGSSNAAASKSVGTLKSPNGVTRVSVMVFAAPSVPGISV</sequence>
<accession>A0A1B8SJW5</accession>
<evidence type="ECO:0000256" key="1">
    <source>
        <dbReference type="SAM" id="MobiDB-lite"/>
    </source>
</evidence>
<feature type="signal peptide" evidence="2">
    <location>
        <begin position="1"/>
        <end position="33"/>
    </location>
</feature>
<dbReference type="AlphaFoldDB" id="A0A1B8SJW5"/>
<name>A0A1B8SJW5_9MYCO</name>
<comment type="caution">
    <text evidence="3">The sequence shown here is derived from an EMBL/GenBank/DDBJ whole genome shotgun (WGS) entry which is preliminary data.</text>
</comment>
<dbReference type="EMBL" id="LFOE01000003">
    <property type="protein sequence ID" value="OBY33022.1"/>
    <property type="molecule type" value="Genomic_DNA"/>
</dbReference>
<dbReference type="Proteomes" id="UP000092668">
    <property type="component" value="Unassembled WGS sequence"/>
</dbReference>
<gene>
    <name evidence="3" type="ORF">ACT18_04080</name>
</gene>
<proteinExistence type="predicted"/>